<gene>
    <name evidence="1" type="ORF">CSSPTR1EN2_LOCUS7593</name>
</gene>
<dbReference type="Gene3D" id="1.25.70.10">
    <property type="entry name" value="Transcription termination factor 3, mitochondrial"/>
    <property type="match status" value="1"/>
</dbReference>
<dbReference type="EMBL" id="OZ019906">
    <property type="protein sequence ID" value="CAK9204852.1"/>
    <property type="molecule type" value="Genomic_DNA"/>
</dbReference>
<evidence type="ECO:0000313" key="1">
    <source>
        <dbReference type="EMBL" id="CAK9204852.1"/>
    </source>
</evidence>
<dbReference type="InterPro" id="IPR038538">
    <property type="entry name" value="MTERF_sf"/>
</dbReference>
<dbReference type="Proteomes" id="UP001497512">
    <property type="component" value="Chromosome 14"/>
</dbReference>
<keyword evidence="2" id="KW-1185">Reference proteome</keyword>
<sequence length="283" mass="31872">MLVHCGLESPPLRARVVALQSHMVLAARLRYTWLEWEPEEKVADRKHRVVARMQGGLNSQGAAGLRIWNTSLCNYTQAQDMRLPVLNSRTSQIQERSIVAQDRQQVIYHSKTYTSRKGQQGRNLHYCKATTLTERFNSTELEKWENSRNKVEEIGFNSEDADKILSKSFCWSYSLFWGEDKEATIPEPEAVVETLGYLKDLGVDLPELLTNFPEVVGLSKEELKANVATLDASWGITGNSLKNVITRNPSVLGNNVDCKESEDVSKAGGRLGTITGQWPFICI</sequence>
<proteinExistence type="predicted"/>
<name>A0ABP0TUH8_9BRYO</name>
<protein>
    <submittedName>
        <fullName evidence="1">Uncharacterized protein</fullName>
    </submittedName>
</protein>
<accession>A0ABP0TUH8</accession>
<reference evidence="1" key="1">
    <citation type="submission" date="2024-02" db="EMBL/GenBank/DDBJ databases">
        <authorList>
            <consortium name="ELIXIR-Norway"/>
            <consortium name="Elixir Norway"/>
        </authorList>
    </citation>
    <scope>NUCLEOTIDE SEQUENCE</scope>
</reference>
<evidence type="ECO:0000313" key="2">
    <source>
        <dbReference type="Proteomes" id="UP001497512"/>
    </source>
</evidence>
<organism evidence="1 2">
    <name type="scientific">Sphagnum troendelagicum</name>
    <dbReference type="NCBI Taxonomy" id="128251"/>
    <lineage>
        <taxon>Eukaryota</taxon>
        <taxon>Viridiplantae</taxon>
        <taxon>Streptophyta</taxon>
        <taxon>Embryophyta</taxon>
        <taxon>Bryophyta</taxon>
        <taxon>Sphagnophytina</taxon>
        <taxon>Sphagnopsida</taxon>
        <taxon>Sphagnales</taxon>
        <taxon>Sphagnaceae</taxon>
        <taxon>Sphagnum</taxon>
    </lineage>
</organism>